<dbReference type="EMBL" id="BNCJ01000009">
    <property type="protein sequence ID" value="GHF57036.1"/>
    <property type="molecule type" value="Genomic_DNA"/>
</dbReference>
<evidence type="ECO:0000256" key="2">
    <source>
        <dbReference type="ARBA" id="ARBA00004370"/>
    </source>
</evidence>
<evidence type="ECO:0000256" key="3">
    <source>
        <dbReference type="ARBA" id="ARBA00012438"/>
    </source>
</evidence>
<dbReference type="InterPro" id="IPR004358">
    <property type="entry name" value="Sig_transdc_His_kin-like_C"/>
</dbReference>
<dbReference type="GO" id="GO:0000155">
    <property type="term" value="F:phosphorelay sensor kinase activity"/>
    <property type="evidence" value="ECO:0007669"/>
    <property type="project" value="InterPro"/>
</dbReference>
<dbReference type="InterPro" id="IPR003661">
    <property type="entry name" value="HisK_dim/P_dom"/>
</dbReference>
<keyword evidence="16" id="KW-1185">Reference proteome</keyword>
<accession>A0A8J3GZN5</accession>
<evidence type="ECO:0000256" key="1">
    <source>
        <dbReference type="ARBA" id="ARBA00000085"/>
    </source>
</evidence>
<dbReference type="InterPro" id="IPR003594">
    <property type="entry name" value="HATPase_dom"/>
</dbReference>
<dbReference type="Pfam" id="PF02518">
    <property type="entry name" value="HATPase_c"/>
    <property type="match status" value="1"/>
</dbReference>
<dbReference type="InterPro" id="IPR036097">
    <property type="entry name" value="HisK_dim/P_sf"/>
</dbReference>
<dbReference type="EC" id="2.7.13.3" evidence="3"/>
<dbReference type="CDD" id="cd00075">
    <property type="entry name" value="HATPase"/>
    <property type="match status" value="1"/>
</dbReference>
<dbReference type="Pfam" id="PF00672">
    <property type="entry name" value="HAMP"/>
    <property type="match status" value="1"/>
</dbReference>
<evidence type="ECO:0000256" key="7">
    <source>
        <dbReference type="ARBA" id="ARBA00022777"/>
    </source>
</evidence>
<keyword evidence="5" id="KW-0808">Transferase</keyword>
<dbReference type="Gene3D" id="1.10.287.130">
    <property type="match status" value="1"/>
</dbReference>
<evidence type="ECO:0000259" key="14">
    <source>
        <dbReference type="PROSITE" id="PS50885"/>
    </source>
</evidence>
<proteinExistence type="predicted"/>
<keyword evidence="4" id="KW-0597">Phosphoprotein</keyword>
<evidence type="ECO:0000256" key="10">
    <source>
        <dbReference type="ARBA" id="ARBA00023136"/>
    </source>
</evidence>
<comment type="caution">
    <text evidence="15">The sequence shown here is derived from an EMBL/GenBank/DDBJ whole genome shotgun (WGS) entry which is preliminary data.</text>
</comment>
<dbReference type="InterPro" id="IPR050428">
    <property type="entry name" value="TCS_sensor_his_kinase"/>
</dbReference>
<evidence type="ECO:0000256" key="4">
    <source>
        <dbReference type="ARBA" id="ARBA00022553"/>
    </source>
</evidence>
<dbReference type="SUPFAM" id="SSF55874">
    <property type="entry name" value="ATPase domain of HSP90 chaperone/DNA topoisomerase II/histidine kinase"/>
    <property type="match status" value="1"/>
</dbReference>
<evidence type="ECO:0000256" key="9">
    <source>
        <dbReference type="ARBA" id="ARBA00023012"/>
    </source>
</evidence>
<dbReference type="PRINTS" id="PR00344">
    <property type="entry name" value="BCTRLSENSOR"/>
</dbReference>
<reference evidence="15" key="1">
    <citation type="journal article" date="2014" name="Int. J. Syst. Evol. Microbiol.">
        <title>Complete genome sequence of Corynebacterium casei LMG S-19264T (=DSM 44701T), isolated from a smear-ripened cheese.</title>
        <authorList>
            <consortium name="US DOE Joint Genome Institute (JGI-PGF)"/>
            <person name="Walter F."/>
            <person name="Albersmeier A."/>
            <person name="Kalinowski J."/>
            <person name="Ruckert C."/>
        </authorList>
    </citation>
    <scope>NUCLEOTIDE SEQUENCE</scope>
    <source>
        <strain evidence="15">KCTC 42650</strain>
    </source>
</reference>
<keyword evidence="10 12" id="KW-0472">Membrane</keyword>
<dbReference type="PROSITE" id="PS50885">
    <property type="entry name" value="HAMP"/>
    <property type="match status" value="1"/>
</dbReference>
<protein>
    <recommendedName>
        <fullName evidence="3">histidine kinase</fullName>
        <ecNumber evidence="3">2.7.13.3</ecNumber>
    </recommendedName>
</protein>
<comment type="catalytic activity">
    <reaction evidence="1">
        <text>ATP + protein L-histidine = ADP + protein N-phospho-L-histidine.</text>
        <dbReference type="EC" id="2.7.13.3"/>
    </reaction>
</comment>
<feature type="domain" description="HAMP" evidence="14">
    <location>
        <begin position="189"/>
        <end position="242"/>
    </location>
</feature>
<keyword evidence="6 12" id="KW-0812">Transmembrane</keyword>
<dbReference type="PROSITE" id="PS50109">
    <property type="entry name" value="HIS_KIN"/>
    <property type="match status" value="1"/>
</dbReference>
<evidence type="ECO:0000256" key="12">
    <source>
        <dbReference type="SAM" id="Phobius"/>
    </source>
</evidence>
<gene>
    <name evidence="15" type="ORF">GCM10017056_30590</name>
</gene>
<dbReference type="SMART" id="SM00388">
    <property type="entry name" value="HisKA"/>
    <property type="match status" value="1"/>
</dbReference>
<name>A0A8J3GZN5_9RHOB</name>
<keyword evidence="8 12" id="KW-1133">Transmembrane helix</keyword>
<dbReference type="AlphaFoldDB" id="A0A8J3GZN5"/>
<evidence type="ECO:0000256" key="8">
    <source>
        <dbReference type="ARBA" id="ARBA00022989"/>
    </source>
</evidence>
<dbReference type="SMART" id="SM00304">
    <property type="entry name" value="HAMP"/>
    <property type="match status" value="1"/>
</dbReference>
<feature type="transmembrane region" description="Helical" evidence="12">
    <location>
        <begin position="20"/>
        <end position="42"/>
    </location>
</feature>
<feature type="domain" description="Histidine kinase" evidence="13">
    <location>
        <begin position="250"/>
        <end position="453"/>
    </location>
</feature>
<keyword evidence="7 15" id="KW-0418">Kinase</keyword>
<evidence type="ECO:0000256" key="11">
    <source>
        <dbReference type="SAM" id="MobiDB-lite"/>
    </source>
</evidence>
<evidence type="ECO:0000256" key="6">
    <source>
        <dbReference type="ARBA" id="ARBA00022692"/>
    </source>
</evidence>
<dbReference type="InterPro" id="IPR003660">
    <property type="entry name" value="HAMP_dom"/>
</dbReference>
<dbReference type="InterPro" id="IPR005467">
    <property type="entry name" value="His_kinase_dom"/>
</dbReference>
<feature type="transmembrane region" description="Helical" evidence="12">
    <location>
        <begin position="170"/>
        <end position="188"/>
    </location>
</feature>
<dbReference type="Gene3D" id="3.30.565.10">
    <property type="entry name" value="Histidine kinase-like ATPase, C-terminal domain"/>
    <property type="match status" value="1"/>
</dbReference>
<dbReference type="PANTHER" id="PTHR45436:SF5">
    <property type="entry name" value="SENSOR HISTIDINE KINASE TRCS"/>
    <property type="match status" value="1"/>
</dbReference>
<reference evidence="15" key="2">
    <citation type="submission" date="2020-09" db="EMBL/GenBank/DDBJ databases">
        <authorList>
            <person name="Sun Q."/>
            <person name="Kim S."/>
        </authorList>
    </citation>
    <scope>NUCLEOTIDE SEQUENCE</scope>
    <source>
        <strain evidence="15">KCTC 42650</strain>
    </source>
</reference>
<dbReference type="Pfam" id="PF00512">
    <property type="entry name" value="HisKA"/>
    <property type="match status" value="1"/>
</dbReference>
<dbReference type="InterPro" id="IPR036890">
    <property type="entry name" value="HATPase_C_sf"/>
</dbReference>
<evidence type="ECO:0000313" key="16">
    <source>
        <dbReference type="Proteomes" id="UP000626220"/>
    </source>
</evidence>
<sequence>MKLADGVIGPARSLRRRLTINIVVAMTICVALAGAIMIAEFYEHLEENTRAALFYESREFLGQVDPDRPNYGLDPDALRIRGIEGSYRYTLFNGEGDAIVGGETSRRIQEQLVQLRLGQAAEIDLPGDRVGVAIRARIDGEDVYVLASTFPPGTNESRFHQLMHEIREQLWWVVIGFVLIITAAWLATRRALEPLEALSQQAHAIGPTETDKRLTSQGVPSEIRPLIQAVNSAFDRLEQGLNAQRDFSSNVAHEIRTPLAVLRSSIDRITDPELQASLAEDLSRLDLIFEQLIDLARADASRGANFTPVHLREVVLEQAVELGAEALRAGRPLAINGEEDCPVEGHAGLLGIAVKNLVRNALRYAPRDTEVEIEVSAHPPAIRVLDRGPGVPDALKAGLFERFNRGRASPQSNGSGIGLAIVQSVARAHGAQASVSDRPGGGSIFAMTWPPDADKG</sequence>
<organism evidence="15 16">
    <name type="scientific">Seohaeicola zhoushanensis</name>
    <dbReference type="NCBI Taxonomy" id="1569283"/>
    <lineage>
        <taxon>Bacteria</taxon>
        <taxon>Pseudomonadati</taxon>
        <taxon>Pseudomonadota</taxon>
        <taxon>Alphaproteobacteria</taxon>
        <taxon>Rhodobacterales</taxon>
        <taxon>Roseobacteraceae</taxon>
        <taxon>Seohaeicola</taxon>
    </lineage>
</organism>
<evidence type="ECO:0000313" key="15">
    <source>
        <dbReference type="EMBL" id="GHF57036.1"/>
    </source>
</evidence>
<dbReference type="SMART" id="SM00387">
    <property type="entry name" value="HATPase_c"/>
    <property type="match status" value="1"/>
</dbReference>
<dbReference type="RefSeq" id="WP_189680972.1">
    <property type="nucleotide sequence ID" value="NZ_BNCJ01000009.1"/>
</dbReference>
<evidence type="ECO:0000259" key="13">
    <source>
        <dbReference type="PROSITE" id="PS50109"/>
    </source>
</evidence>
<comment type="subcellular location">
    <subcellularLocation>
        <location evidence="2">Membrane</location>
    </subcellularLocation>
</comment>
<dbReference type="Proteomes" id="UP000626220">
    <property type="component" value="Unassembled WGS sequence"/>
</dbReference>
<dbReference type="CDD" id="cd00082">
    <property type="entry name" value="HisKA"/>
    <property type="match status" value="1"/>
</dbReference>
<evidence type="ECO:0000256" key="5">
    <source>
        <dbReference type="ARBA" id="ARBA00022679"/>
    </source>
</evidence>
<dbReference type="SUPFAM" id="SSF47384">
    <property type="entry name" value="Homodimeric domain of signal transducing histidine kinase"/>
    <property type="match status" value="1"/>
</dbReference>
<dbReference type="PANTHER" id="PTHR45436">
    <property type="entry name" value="SENSOR HISTIDINE KINASE YKOH"/>
    <property type="match status" value="1"/>
</dbReference>
<keyword evidence="9" id="KW-0902">Two-component regulatory system</keyword>
<dbReference type="GO" id="GO:0016020">
    <property type="term" value="C:membrane"/>
    <property type="evidence" value="ECO:0007669"/>
    <property type="project" value="UniProtKB-SubCell"/>
</dbReference>
<feature type="region of interest" description="Disordered" evidence="11">
    <location>
        <begin position="432"/>
        <end position="456"/>
    </location>
</feature>